<protein>
    <submittedName>
        <fullName evidence="6">ArgP/LysG family DNA-binding transcriptional regulator</fullName>
    </submittedName>
</protein>
<keyword evidence="3 6" id="KW-0238">DNA-binding</keyword>
<dbReference type="PANTHER" id="PTHR30579">
    <property type="entry name" value="TRANSCRIPTIONAL REGULATOR"/>
    <property type="match status" value="1"/>
</dbReference>
<accession>A0A6L6WJ37</accession>
<dbReference type="NCBIfam" id="NF002964">
    <property type="entry name" value="PRK03635.1"/>
    <property type="match status" value="1"/>
</dbReference>
<dbReference type="PROSITE" id="PS50931">
    <property type="entry name" value="HTH_LYSR"/>
    <property type="match status" value="1"/>
</dbReference>
<evidence type="ECO:0000256" key="3">
    <source>
        <dbReference type="ARBA" id="ARBA00023125"/>
    </source>
</evidence>
<evidence type="ECO:0000259" key="5">
    <source>
        <dbReference type="PROSITE" id="PS50931"/>
    </source>
</evidence>
<dbReference type="PANTHER" id="PTHR30579:SF2">
    <property type="entry name" value="HTH-TYPE TRANSCRIPTIONAL REGULATOR ARGP"/>
    <property type="match status" value="1"/>
</dbReference>
<dbReference type="Pfam" id="PF03466">
    <property type="entry name" value="LysR_substrate"/>
    <property type="match status" value="1"/>
</dbReference>
<gene>
    <name evidence="6" type="ORF">GO984_14320</name>
</gene>
<dbReference type="InterPro" id="IPR000847">
    <property type="entry name" value="LysR_HTH_N"/>
</dbReference>
<dbReference type="NCBIfam" id="TIGR03298">
    <property type="entry name" value="argP"/>
    <property type="match status" value="1"/>
</dbReference>
<dbReference type="Gene3D" id="1.10.10.10">
    <property type="entry name" value="Winged helix-like DNA-binding domain superfamily/Winged helix DNA-binding domain"/>
    <property type="match status" value="1"/>
</dbReference>
<dbReference type="AlphaFoldDB" id="A0A6L6WJ37"/>
<proteinExistence type="inferred from homology"/>
<dbReference type="InterPro" id="IPR017685">
    <property type="entry name" value="ArgP"/>
</dbReference>
<dbReference type="InterPro" id="IPR005119">
    <property type="entry name" value="LysR_subst-bd"/>
</dbReference>
<organism evidence="6 7">
    <name type="scientific">Parasedimentitalea huanghaiensis</name>
    <dbReference type="NCBI Taxonomy" id="2682100"/>
    <lineage>
        <taxon>Bacteria</taxon>
        <taxon>Pseudomonadati</taxon>
        <taxon>Pseudomonadota</taxon>
        <taxon>Alphaproteobacteria</taxon>
        <taxon>Rhodobacterales</taxon>
        <taxon>Paracoccaceae</taxon>
        <taxon>Parasedimentitalea</taxon>
    </lineage>
</organism>
<dbReference type="RefSeq" id="WP_157023229.1">
    <property type="nucleotide sequence ID" value="NZ_WQLV01000008.1"/>
</dbReference>
<comment type="similarity">
    <text evidence="1">Belongs to the LysR transcriptional regulatory family.</text>
</comment>
<comment type="caution">
    <text evidence="6">The sequence shown here is derived from an EMBL/GenBank/DDBJ whole genome shotgun (WGS) entry which is preliminary data.</text>
</comment>
<dbReference type="InterPro" id="IPR036388">
    <property type="entry name" value="WH-like_DNA-bd_sf"/>
</dbReference>
<dbReference type="NCBIfam" id="NF009888">
    <property type="entry name" value="PRK13348.1"/>
    <property type="match status" value="1"/>
</dbReference>
<feature type="domain" description="HTH lysR-type" evidence="5">
    <location>
        <begin position="1"/>
        <end position="59"/>
    </location>
</feature>
<dbReference type="GO" id="GO:0003700">
    <property type="term" value="F:DNA-binding transcription factor activity"/>
    <property type="evidence" value="ECO:0007669"/>
    <property type="project" value="InterPro"/>
</dbReference>
<dbReference type="EMBL" id="WQLV01000008">
    <property type="protein sequence ID" value="MVO16989.1"/>
    <property type="molecule type" value="Genomic_DNA"/>
</dbReference>
<evidence type="ECO:0000313" key="7">
    <source>
        <dbReference type="Proteomes" id="UP000478892"/>
    </source>
</evidence>
<dbReference type="InterPro" id="IPR050176">
    <property type="entry name" value="LTTR"/>
</dbReference>
<evidence type="ECO:0000256" key="4">
    <source>
        <dbReference type="ARBA" id="ARBA00023163"/>
    </source>
</evidence>
<dbReference type="GO" id="GO:0003677">
    <property type="term" value="F:DNA binding"/>
    <property type="evidence" value="ECO:0007669"/>
    <property type="project" value="UniProtKB-KW"/>
</dbReference>
<dbReference type="InterPro" id="IPR036390">
    <property type="entry name" value="WH_DNA-bd_sf"/>
</dbReference>
<evidence type="ECO:0000256" key="1">
    <source>
        <dbReference type="ARBA" id="ARBA00009437"/>
    </source>
</evidence>
<reference evidence="6 7" key="1">
    <citation type="submission" date="2019-12" db="EMBL/GenBank/DDBJ databases">
        <authorList>
            <person name="Zhang Y.-J."/>
        </authorList>
    </citation>
    <scope>NUCLEOTIDE SEQUENCE [LARGE SCALE GENOMIC DNA]</scope>
    <source>
        <strain evidence="6 7">CY05</strain>
    </source>
</reference>
<dbReference type="Pfam" id="PF00126">
    <property type="entry name" value="HTH_1"/>
    <property type="match status" value="1"/>
</dbReference>
<dbReference type="SUPFAM" id="SSF53850">
    <property type="entry name" value="Periplasmic binding protein-like II"/>
    <property type="match status" value="1"/>
</dbReference>
<sequence length="292" mass="31518">MQFAPHHLAALSHVLRLGSFEAAAFALSVTPSAISQRIKALEDQTGTALVLRGPPSTGTEAGLRIAKHAEDIGLLEAQLTRELSLDVSQNTARLKLAVNADSLATWFIEAMAAVEGVLFDLVIDDQDHSAEWLRRGEVSAAITAHDKPVTGCDAYPLGEQQYVATASPAYMRRWFSDGVTAKAISRAPCLVFDAKDALQRRWLEANIAPHLSPPTHFLPSSQGFVEAAVAGLGWGMNPLQLVTPLIDHGRLQPLLEQTELAVPLTWQVSRVMAPSLADVTLSVLNAAKRNLR</sequence>
<dbReference type="SUPFAM" id="SSF46785">
    <property type="entry name" value="Winged helix' DNA-binding domain"/>
    <property type="match status" value="1"/>
</dbReference>
<keyword evidence="2" id="KW-0805">Transcription regulation</keyword>
<name>A0A6L6WJ37_9RHOB</name>
<keyword evidence="4" id="KW-0804">Transcription</keyword>
<evidence type="ECO:0000256" key="2">
    <source>
        <dbReference type="ARBA" id="ARBA00023015"/>
    </source>
</evidence>
<dbReference type="Gene3D" id="3.40.190.290">
    <property type="match status" value="1"/>
</dbReference>
<evidence type="ECO:0000313" key="6">
    <source>
        <dbReference type="EMBL" id="MVO16989.1"/>
    </source>
</evidence>
<dbReference type="Proteomes" id="UP000478892">
    <property type="component" value="Unassembled WGS sequence"/>
</dbReference>
<keyword evidence="7" id="KW-1185">Reference proteome</keyword>